<organism evidence="3">
    <name type="scientific">viral metagenome</name>
    <dbReference type="NCBI Taxonomy" id="1070528"/>
    <lineage>
        <taxon>unclassified sequences</taxon>
        <taxon>metagenomes</taxon>
        <taxon>organismal metagenomes</taxon>
    </lineage>
</organism>
<protein>
    <recommendedName>
        <fullName evidence="2">RNase NYN domain-containing protein</fullName>
    </recommendedName>
</protein>
<dbReference type="InterPro" id="IPR021869">
    <property type="entry name" value="RNase_Zc3h12_NYN"/>
</dbReference>
<sequence length="406" mass="45706">MEISAVHKTTGAAAAKVPGTQSGEKEIMTKKQLGLFQRDMNQALSNNRTDEMRQMVYGNSALIATTREKGIITMTLRFAIQERDDALIASLLGRLSMKRDFFELMVYKGDPVYSAQLFEMHIDCAVLEQKDVRFMIENGLTHLLRHLDGKFLHDAGGTKSEFDKSLTLRRYSLSNCGHYIEKIMKVVERNVMKAIAEDENKKKKSHLPLDIVKKLQTTFAAYDTIVDGGSVLHSRNGEPNPNDLRKMIDLLKAREHSPLVVIHASHTNVKLNPTYAPEVNKILQQAGITFITTPSGLKLNDDLFILLAYLIRADHALSCSIVTRDTYTDHMDTFKNPQKNVSDDFGKYLANDLISFTNDAFGRMHVPPTQTKPFSNCIQIVEPHAYIPLLPTTPNMPSPEFSQILL</sequence>
<reference evidence="3" key="1">
    <citation type="journal article" date="2020" name="Nature">
        <title>Giant virus diversity and host interactions through global metagenomics.</title>
        <authorList>
            <person name="Schulz F."/>
            <person name="Roux S."/>
            <person name="Paez-Espino D."/>
            <person name="Jungbluth S."/>
            <person name="Walsh D.A."/>
            <person name="Denef V.J."/>
            <person name="McMahon K.D."/>
            <person name="Konstantinidis K.T."/>
            <person name="Eloe-Fadrosh E.A."/>
            <person name="Kyrpides N.C."/>
            <person name="Woyke T."/>
        </authorList>
    </citation>
    <scope>NUCLEOTIDE SEQUENCE</scope>
    <source>
        <strain evidence="3">GVMAG-M-3300009163-63</strain>
    </source>
</reference>
<evidence type="ECO:0000259" key="2">
    <source>
        <dbReference type="Pfam" id="PF11977"/>
    </source>
</evidence>
<name>A0A6C0F022_9ZZZZ</name>
<feature type="domain" description="RNase NYN" evidence="2">
    <location>
        <begin position="225"/>
        <end position="342"/>
    </location>
</feature>
<accession>A0A6C0F022</accession>
<dbReference type="AlphaFoldDB" id="A0A6C0F022"/>
<proteinExistence type="predicted"/>
<dbReference type="Pfam" id="PF11977">
    <property type="entry name" value="RNase_Zc3h12a"/>
    <property type="match status" value="1"/>
</dbReference>
<evidence type="ECO:0000256" key="1">
    <source>
        <dbReference type="SAM" id="MobiDB-lite"/>
    </source>
</evidence>
<feature type="region of interest" description="Disordered" evidence="1">
    <location>
        <begin position="1"/>
        <end position="23"/>
    </location>
</feature>
<dbReference type="Gene3D" id="3.40.50.11980">
    <property type="match status" value="1"/>
</dbReference>
<evidence type="ECO:0000313" key="3">
    <source>
        <dbReference type="EMBL" id="QHT34402.1"/>
    </source>
</evidence>
<dbReference type="EMBL" id="MN738999">
    <property type="protein sequence ID" value="QHT34402.1"/>
    <property type="molecule type" value="Genomic_DNA"/>
</dbReference>